<reference evidence="2 3" key="1">
    <citation type="submission" date="2017-04" db="EMBL/GenBank/DDBJ databases">
        <title>Draft genome sequence of Marssonina coronaria NL1: causal agent of apple blotch.</title>
        <authorList>
            <person name="Cheng Q."/>
        </authorList>
    </citation>
    <scope>NUCLEOTIDE SEQUENCE [LARGE SCALE GENOMIC DNA]</scope>
    <source>
        <strain evidence="2 3">NL1</strain>
    </source>
</reference>
<accession>A0A218YY30</accession>
<feature type="region of interest" description="Disordered" evidence="1">
    <location>
        <begin position="51"/>
        <end position="74"/>
    </location>
</feature>
<dbReference type="Proteomes" id="UP000242519">
    <property type="component" value="Unassembled WGS sequence"/>
</dbReference>
<evidence type="ECO:0000313" key="2">
    <source>
        <dbReference type="EMBL" id="OWP00729.1"/>
    </source>
</evidence>
<dbReference type="EMBL" id="MZNU01000309">
    <property type="protein sequence ID" value="OWP00729.1"/>
    <property type="molecule type" value="Genomic_DNA"/>
</dbReference>
<protein>
    <submittedName>
        <fullName evidence="2">Uncharacterized protein</fullName>
    </submittedName>
</protein>
<evidence type="ECO:0000313" key="3">
    <source>
        <dbReference type="Proteomes" id="UP000242519"/>
    </source>
</evidence>
<gene>
    <name evidence="2" type="ORF">B2J93_1332</name>
</gene>
<evidence type="ECO:0000256" key="1">
    <source>
        <dbReference type="SAM" id="MobiDB-lite"/>
    </source>
</evidence>
<comment type="caution">
    <text evidence="2">The sequence shown here is derived from an EMBL/GenBank/DDBJ whole genome shotgun (WGS) entry which is preliminary data.</text>
</comment>
<sequence>MAKSRYTTPESWTDNPTRCVRLQLRLSVAEEAAALSGLQAPISSWAEAEAHSALAVGQRQTKARSASTEPFPRRPRQNLWKSIYPYPAVASAQASTGQETVLGDS</sequence>
<dbReference type="AlphaFoldDB" id="A0A218YY30"/>
<organism evidence="2 3">
    <name type="scientific">Diplocarpon coronariae</name>
    <dbReference type="NCBI Taxonomy" id="2795749"/>
    <lineage>
        <taxon>Eukaryota</taxon>
        <taxon>Fungi</taxon>
        <taxon>Dikarya</taxon>
        <taxon>Ascomycota</taxon>
        <taxon>Pezizomycotina</taxon>
        <taxon>Leotiomycetes</taxon>
        <taxon>Helotiales</taxon>
        <taxon>Drepanopezizaceae</taxon>
        <taxon>Diplocarpon</taxon>
    </lineage>
</organism>
<proteinExistence type="predicted"/>
<name>A0A218YY30_9HELO</name>
<keyword evidence="3" id="KW-1185">Reference proteome</keyword>
<dbReference type="InParanoid" id="A0A218YY30"/>
<feature type="compositionally biased region" description="Polar residues" evidence="1">
    <location>
        <begin position="58"/>
        <end position="68"/>
    </location>
</feature>